<dbReference type="InterPro" id="IPR036508">
    <property type="entry name" value="Chitin-bd_dom_sf"/>
</dbReference>
<protein>
    <recommendedName>
        <fullName evidence="2">Chitin-binding type-2 domain-containing protein</fullName>
    </recommendedName>
</protein>
<keyword evidence="1" id="KW-0732">Signal</keyword>
<dbReference type="PROSITE" id="PS50940">
    <property type="entry name" value="CHIT_BIND_II"/>
    <property type="match status" value="1"/>
</dbReference>
<dbReference type="InterPro" id="IPR016187">
    <property type="entry name" value="CTDL_fold"/>
</dbReference>
<dbReference type="Pfam" id="PF01607">
    <property type="entry name" value="CBM_14"/>
    <property type="match status" value="1"/>
</dbReference>
<keyword evidence="4" id="KW-1185">Reference proteome</keyword>
<organism evidence="3 4">
    <name type="scientific">Tigriopus californicus</name>
    <name type="common">Marine copepod</name>
    <dbReference type="NCBI Taxonomy" id="6832"/>
    <lineage>
        <taxon>Eukaryota</taxon>
        <taxon>Metazoa</taxon>
        <taxon>Ecdysozoa</taxon>
        <taxon>Arthropoda</taxon>
        <taxon>Crustacea</taxon>
        <taxon>Multicrustacea</taxon>
        <taxon>Hexanauplia</taxon>
        <taxon>Copepoda</taxon>
        <taxon>Harpacticoida</taxon>
        <taxon>Harpacticidae</taxon>
        <taxon>Tigriopus</taxon>
    </lineage>
</organism>
<dbReference type="Gene3D" id="3.10.100.10">
    <property type="entry name" value="Mannose-Binding Protein A, subunit A"/>
    <property type="match status" value="1"/>
</dbReference>
<dbReference type="SMART" id="SM00494">
    <property type="entry name" value="ChtBD2"/>
    <property type="match status" value="1"/>
</dbReference>
<dbReference type="InterPro" id="IPR002557">
    <property type="entry name" value="Chitin-bd_dom"/>
</dbReference>
<name>A0A553PQK5_TIGCA</name>
<dbReference type="Gene3D" id="2.170.140.10">
    <property type="entry name" value="Chitin binding domain"/>
    <property type="match status" value="1"/>
</dbReference>
<gene>
    <name evidence="3" type="ORF">TCAL_06556</name>
</gene>
<dbReference type="Proteomes" id="UP000318571">
    <property type="component" value="Chromosome 6"/>
</dbReference>
<comment type="caution">
    <text evidence="3">The sequence shown here is derived from an EMBL/GenBank/DDBJ whole genome shotgun (WGS) entry which is preliminary data.</text>
</comment>
<dbReference type="AlphaFoldDB" id="A0A553PQK5"/>
<proteinExistence type="predicted"/>
<dbReference type="SUPFAM" id="SSF57625">
    <property type="entry name" value="Invertebrate chitin-binding proteins"/>
    <property type="match status" value="1"/>
</dbReference>
<dbReference type="PROSITE" id="PS51257">
    <property type="entry name" value="PROKAR_LIPOPROTEIN"/>
    <property type="match status" value="1"/>
</dbReference>
<evidence type="ECO:0000313" key="3">
    <source>
        <dbReference type="EMBL" id="TRY79946.1"/>
    </source>
</evidence>
<feature type="chain" id="PRO_5021701851" description="Chitin-binding type-2 domain-containing protein" evidence="1">
    <location>
        <begin position="20"/>
        <end position="230"/>
    </location>
</feature>
<evidence type="ECO:0000256" key="1">
    <source>
        <dbReference type="SAM" id="SignalP"/>
    </source>
</evidence>
<dbReference type="InterPro" id="IPR016186">
    <property type="entry name" value="C-type_lectin-like/link_sf"/>
</dbReference>
<accession>A0A553PQK5</accession>
<dbReference type="SUPFAM" id="SSF56436">
    <property type="entry name" value="C-type lectin-like"/>
    <property type="match status" value="1"/>
</dbReference>
<evidence type="ECO:0000313" key="4">
    <source>
        <dbReference type="Proteomes" id="UP000318571"/>
    </source>
</evidence>
<sequence length="230" mass="25123">MTAKVTCLIFLGLLGTALACPVGFDYVAGKCYKMGESTTKVDAAKKCVEEEQGDHLWIIDSDEEFDKVMKHFFQSGMHSGARGQIWTDGEFLENGLTWMTTNTLVYFEPDMGSYEGACCSGMGCTTPIDLFPGPCAAIGPVSMSAIESGYGFLGCECDGESKLSYICETTDVGTFQCPSNEGLFESSPCSNMFFNCFDGIPYQEYCPDEMVYDEENGYCNFPADTPKKGL</sequence>
<dbReference type="GO" id="GO:0008061">
    <property type="term" value="F:chitin binding"/>
    <property type="evidence" value="ECO:0007669"/>
    <property type="project" value="InterPro"/>
</dbReference>
<feature type="signal peptide" evidence="1">
    <location>
        <begin position="1"/>
        <end position="19"/>
    </location>
</feature>
<evidence type="ECO:0000259" key="2">
    <source>
        <dbReference type="PROSITE" id="PS50940"/>
    </source>
</evidence>
<feature type="domain" description="Chitin-binding type-2" evidence="2">
    <location>
        <begin position="174"/>
        <end position="229"/>
    </location>
</feature>
<reference evidence="3 4" key="1">
    <citation type="journal article" date="2018" name="Nat. Ecol. Evol.">
        <title>Genomic signatures of mitonuclear coevolution across populations of Tigriopus californicus.</title>
        <authorList>
            <person name="Barreto F.S."/>
            <person name="Watson E.T."/>
            <person name="Lima T.G."/>
            <person name="Willett C.S."/>
            <person name="Edmands S."/>
            <person name="Li W."/>
            <person name="Burton R.S."/>
        </authorList>
    </citation>
    <scope>NUCLEOTIDE SEQUENCE [LARGE SCALE GENOMIC DNA]</scope>
    <source>
        <strain evidence="3 4">San Diego</strain>
    </source>
</reference>
<dbReference type="EMBL" id="VCGU01000002">
    <property type="protein sequence ID" value="TRY79946.1"/>
    <property type="molecule type" value="Genomic_DNA"/>
</dbReference>
<dbReference type="GO" id="GO:0005576">
    <property type="term" value="C:extracellular region"/>
    <property type="evidence" value="ECO:0007669"/>
    <property type="project" value="InterPro"/>
</dbReference>